<dbReference type="InterPro" id="IPR025857">
    <property type="entry name" value="MacB_PCD"/>
</dbReference>
<keyword evidence="5 7" id="KW-0472">Membrane</keyword>
<dbReference type="Pfam" id="PF02687">
    <property type="entry name" value="FtsX"/>
    <property type="match status" value="1"/>
</dbReference>
<evidence type="ECO:0000313" key="11">
    <source>
        <dbReference type="Proteomes" id="UP000199031"/>
    </source>
</evidence>
<evidence type="ECO:0000256" key="6">
    <source>
        <dbReference type="ARBA" id="ARBA00038076"/>
    </source>
</evidence>
<feature type="domain" description="ABC3 transporter permease C-terminal" evidence="8">
    <location>
        <begin position="299"/>
        <end position="412"/>
    </location>
</feature>
<keyword evidence="2" id="KW-1003">Cell membrane</keyword>
<evidence type="ECO:0000259" key="9">
    <source>
        <dbReference type="Pfam" id="PF12704"/>
    </source>
</evidence>
<dbReference type="PANTHER" id="PTHR30572:SF4">
    <property type="entry name" value="ABC TRANSPORTER PERMEASE YTRF"/>
    <property type="match status" value="1"/>
</dbReference>
<organism evidence="10 11">
    <name type="scientific">Parafilimonas terrae</name>
    <dbReference type="NCBI Taxonomy" id="1465490"/>
    <lineage>
        <taxon>Bacteria</taxon>
        <taxon>Pseudomonadati</taxon>
        <taxon>Bacteroidota</taxon>
        <taxon>Chitinophagia</taxon>
        <taxon>Chitinophagales</taxon>
        <taxon>Chitinophagaceae</taxon>
        <taxon>Parafilimonas</taxon>
    </lineage>
</organism>
<keyword evidence="4 7" id="KW-1133">Transmembrane helix</keyword>
<dbReference type="RefSeq" id="WP_090654560.1">
    <property type="nucleotide sequence ID" value="NZ_FOXQ01000001.1"/>
</dbReference>
<dbReference type="PANTHER" id="PTHR30572">
    <property type="entry name" value="MEMBRANE COMPONENT OF TRANSPORTER-RELATED"/>
    <property type="match status" value="1"/>
</dbReference>
<evidence type="ECO:0000256" key="1">
    <source>
        <dbReference type="ARBA" id="ARBA00004651"/>
    </source>
</evidence>
<dbReference type="GO" id="GO:0005886">
    <property type="term" value="C:plasma membrane"/>
    <property type="evidence" value="ECO:0007669"/>
    <property type="project" value="UniProtKB-SubCell"/>
</dbReference>
<dbReference type="AlphaFoldDB" id="A0A1I5SG44"/>
<accession>A0A1I5SG44</accession>
<evidence type="ECO:0000256" key="5">
    <source>
        <dbReference type="ARBA" id="ARBA00023136"/>
    </source>
</evidence>
<evidence type="ECO:0000256" key="7">
    <source>
        <dbReference type="SAM" id="Phobius"/>
    </source>
</evidence>
<dbReference type="OrthoDB" id="9770036at2"/>
<comment type="subcellular location">
    <subcellularLocation>
        <location evidence="1">Cell membrane</location>
        <topology evidence="1">Multi-pass membrane protein</topology>
    </subcellularLocation>
</comment>
<proteinExistence type="inferred from homology"/>
<evidence type="ECO:0000256" key="3">
    <source>
        <dbReference type="ARBA" id="ARBA00022692"/>
    </source>
</evidence>
<feature type="transmembrane region" description="Helical" evidence="7">
    <location>
        <begin position="373"/>
        <end position="402"/>
    </location>
</feature>
<evidence type="ECO:0000259" key="8">
    <source>
        <dbReference type="Pfam" id="PF02687"/>
    </source>
</evidence>
<evidence type="ECO:0000313" key="10">
    <source>
        <dbReference type="EMBL" id="SFP69306.1"/>
    </source>
</evidence>
<dbReference type="GO" id="GO:0022857">
    <property type="term" value="F:transmembrane transporter activity"/>
    <property type="evidence" value="ECO:0007669"/>
    <property type="project" value="TreeGrafter"/>
</dbReference>
<sequence length="419" mass="46224">MRKLLNILWNSFKMSLGELKNNKLRSGLSLIGVAFGIFCIISVLTTVNSLEYKIQSDIAALGTNTIYIDKWQYGAGDDGDYPWWKFVNRPDPKFRDVKLVKQRSTLAENVAFFIEDNADLKYKNQEVKNSSIYGVSEEFNQIQTIDLIQGRYFTETEFNNGNPVVVMGYENARLLFGSANSAVGKVVTFSNFKATVIGVIEKQGSSFGPGYNFDESIILPYHFYTKVYGTNQPFNQHYVMVKGRANVPSGALVDELEGVMRQIRRLSPKQEDNFALNDINFMTEAVSGFFGTVNIGGWAIAGLSLIVGAFGVANIMFVTVRERTSQIGLKKAIGAKSRTILLEFLLESAFLCIIGGFIGLLMVWGLAAILSTFLPFAIVISGKIILLAFSICVILGILSGIIPASIAARMNPVVAIRSK</sequence>
<protein>
    <submittedName>
        <fullName evidence="10">Putative ABC transport system permease protein</fullName>
    </submittedName>
</protein>
<keyword evidence="11" id="KW-1185">Reference proteome</keyword>
<evidence type="ECO:0000256" key="2">
    <source>
        <dbReference type="ARBA" id="ARBA00022475"/>
    </source>
</evidence>
<feature type="transmembrane region" description="Helical" evidence="7">
    <location>
        <begin position="341"/>
        <end position="367"/>
    </location>
</feature>
<dbReference type="InterPro" id="IPR050250">
    <property type="entry name" value="Macrolide_Exporter_MacB"/>
</dbReference>
<feature type="transmembrane region" description="Helical" evidence="7">
    <location>
        <begin position="28"/>
        <end position="47"/>
    </location>
</feature>
<dbReference type="Proteomes" id="UP000199031">
    <property type="component" value="Unassembled WGS sequence"/>
</dbReference>
<reference evidence="10 11" key="1">
    <citation type="submission" date="2016-10" db="EMBL/GenBank/DDBJ databases">
        <authorList>
            <person name="de Groot N.N."/>
        </authorList>
    </citation>
    <scope>NUCLEOTIDE SEQUENCE [LARGE SCALE GENOMIC DNA]</scope>
    <source>
        <strain evidence="10 11">DSM 28286</strain>
    </source>
</reference>
<dbReference type="STRING" id="1465490.SAMN05444277_101733"/>
<gene>
    <name evidence="10" type="ORF">SAMN05444277_101733</name>
</gene>
<keyword evidence="3 7" id="KW-0812">Transmembrane</keyword>
<dbReference type="Pfam" id="PF12704">
    <property type="entry name" value="MacB_PCD"/>
    <property type="match status" value="1"/>
</dbReference>
<dbReference type="InterPro" id="IPR003838">
    <property type="entry name" value="ABC3_permease_C"/>
</dbReference>
<dbReference type="EMBL" id="FOXQ01000001">
    <property type="protein sequence ID" value="SFP69306.1"/>
    <property type="molecule type" value="Genomic_DNA"/>
</dbReference>
<evidence type="ECO:0000256" key="4">
    <source>
        <dbReference type="ARBA" id="ARBA00022989"/>
    </source>
</evidence>
<feature type="domain" description="MacB-like periplasmic core" evidence="9">
    <location>
        <begin position="26"/>
        <end position="257"/>
    </location>
</feature>
<comment type="similarity">
    <text evidence="6">Belongs to the ABC-4 integral membrane protein family.</text>
</comment>
<name>A0A1I5SG44_9BACT</name>
<feature type="transmembrane region" description="Helical" evidence="7">
    <location>
        <begin position="295"/>
        <end position="320"/>
    </location>
</feature>